<feature type="binding site" evidence="5">
    <location>
        <position position="172"/>
    </location>
    <ligand>
        <name>Mn(2+)</name>
        <dbReference type="ChEBI" id="CHEBI:29035"/>
    </ligand>
</feature>
<dbReference type="InterPro" id="IPR001189">
    <property type="entry name" value="Mn/Fe_SOD"/>
</dbReference>
<keyword evidence="4" id="KW-0560">Oxidoreductase</keyword>
<dbReference type="KEGG" id="drm:Dred_2101"/>
<keyword evidence="8" id="KW-1185">Reference proteome</keyword>
<dbReference type="EMBL" id="CP000612">
    <property type="protein sequence ID" value="ABO50618.1"/>
    <property type="molecule type" value="Genomic_DNA"/>
</dbReference>
<evidence type="ECO:0000256" key="3">
    <source>
        <dbReference type="ARBA" id="ARBA00022723"/>
    </source>
</evidence>
<evidence type="ECO:0000259" key="6">
    <source>
        <dbReference type="Pfam" id="PF02777"/>
    </source>
</evidence>
<dbReference type="AlphaFoldDB" id="A4J6B5"/>
<name>A4J6B5_DESRM</name>
<comment type="similarity">
    <text evidence="1">Belongs to the iron/manganese superoxide dismutase family.</text>
</comment>
<evidence type="ECO:0000256" key="2">
    <source>
        <dbReference type="ARBA" id="ARBA00012682"/>
    </source>
</evidence>
<dbReference type="Proteomes" id="UP000001556">
    <property type="component" value="Chromosome"/>
</dbReference>
<dbReference type="Gene3D" id="3.55.40.20">
    <property type="entry name" value="Iron/manganese superoxide dismutase, C-terminal domain"/>
    <property type="match status" value="1"/>
</dbReference>
<keyword evidence="3 5" id="KW-0479">Metal-binding</keyword>
<dbReference type="STRING" id="349161.Dred_2101"/>
<dbReference type="PIRSF" id="PIRSF000349">
    <property type="entry name" value="SODismutase"/>
    <property type="match status" value="1"/>
</dbReference>
<dbReference type="PANTHER" id="PTHR11404:SF6">
    <property type="entry name" value="SUPEROXIDE DISMUTASE [MN], MITOCHONDRIAL"/>
    <property type="match status" value="1"/>
</dbReference>
<dbReference type="HOGENOM" id="CLU_031625_2_2_9"/>
<evidence type="ECO:0000313" key="7">
    <source>
        <dbReference type="EMBL" id="ABO50618.1"/>
    </source>
</evidence>
<dbReference type="GO" id="GO:0004784">
    <property type="term" value="F:superoxide dismutase activity"/>
    <property type="evidence" value="ECO:0007669"/>
    <property type="project" value="UniProtKB-EC"/>
</dbReference>
<dbReference type="SUPFAM" id="SSF46609">
    <property type="entry name" value="Fe,Mn superoxide dismutase (SOD), N-terminal domain"/>
    <property type="match status" value="1"/>
</dbReference>
<dbReference type="EC" id="1.15.1.1" evidence="2"/>
<dbReference type="InterPro" id="IPR050265">
    <property type="entry name" value="Fe/Mn_Superoxide_Dismutase"/>
</dbReference>
<proteinExistence type="inferred from homology"/>
<dbReference type="InterPro" id="IPR019832">
    <property type="entry name" value="Mn/Fe_SOD_C"/>
</dbReference>
<feature type="binding site" evidence="5">
    <location>
        <position position="87"/>
    </location>
    <ligand>
        <name>Mn(2+)</name>
        <dbReference type="ChEBI" id="CHEBI:29035"/>
    </ligand>
</feature>
<sequence length="209" mass="24222">MYIPDCSDGTFCPIEARSLKPQLLSMMGFSPRQIQEHYKIYQSYITKTNEVRMKLRSIDMQGSNSIHSSYRSLKIDESQTVANGKLHEMYFDNLGGNGRTAIGKVLEIIVKDFGSYEFWERDFRSTGLASQGWVILGYDFDDCHLHNYTQGAPDVVPIVRFEPLLVLDVCEHAYFLDYGTNRNSYIDAFFRNIDWYTVNSRLQNLKSTY</sequence>
<feature type="binding site" evidence="5">
    <location>
        <position position="37"/>
    </location>
    <ligand>
        <name>Mn(2+)</name>
        <dbReference type="ChEBI" id="CHEBI:29035"/>
    </ligand>
</feature>
<protein>
    <recommendedName>
        <fullName evidence="2">superoxide dismutase</fullName>
        <ecNumber evidence="2">1.15.1.1</ecNumber>
    </recommendedName>
</protein>
<dbReference type="Pfam" id="PF02777">
    <property type="entry name" value="Sod_Fe_C"/>
    <property type="match status" value="1"/>
</dbReference>
<accession>A4J6B5</accession>
<dbReference type="InterPro" id="IPR036324">
    <property type="entry name" value="Mn/Fe_SOD_N_sf"/>
</dbReference>
<dbReference type="InterPro" id="IPR036314">
    <property type="entry name" value="SOD_C_sf"/>
</dbReference>
<dbReference type="eggNOG" id="COG0605">
    <property type="taxonomic scope" value="Bacteria"/>
</dbReference>
<dbReference type="PANTHER" id="PTHR11404">
    <property type="entry name" value="SUPEROXIDE DISMUTASE 2"/>
    <property type="match status" value="1"/>
</dbReference>
<feature type="domain" description="Manganese/iron superoxide dismutase C-terminal" evidence="6">
    <location>
        <begin position="103"/>
        <end position="201"/>
    </location>
</feature>
<evidence type="ECO:0000313" key="8">
    <source>
        <dbReference type="Proteomes" id="UP000001556"/>
    </source>
</evidence>
<organism evidence="7 8">
    <name type="scientific">Desulforamulus reducens (strain ATCC BAA-1160 / DSM 100696 / MI-1)</name>
    <name type="common">Desulfotomaculum reducens</name>
    <dbReference type="NCBI Taxonomy" id="349161"/>
    <lineage>
        <taxon>Bacteria</taxon>
        <taxon>Bacillati</taxon>
        <taxon>Bacillota</taxon>
        <taxon>Clostridia</taxon>
        <taxon>Eubacteriales</taxon>
        <taxon>Peptococcaceae</taxon>
        <taxon>Desulforamulus</taxon>
    </lineage>
</organism>
<evidence type="ECO:0000256" key="5">
    <source>
        <dbReference type="PIRSR" id="PIRSR000349-1"/>
    </source>
</evidence>
<evidence type="ECO:0000256" key="1">
    <source>
        <dbReference type="ARBA" id="ARBA00008714"/>
    </source>
</evidence>
<gene>
    <name evidence="7" type="ordered locus">Dred_2101</name>
</gene>
<evidence type="ECO:0000256" key="4">
    <source>
        <dbReference type="ARBA" id="ARBA00023002"/>
    </source>
</evidence>
<dbReference type="GO" id="GO:0046872">
    <property type="term" value="F:metal ion binding"/>
    <property type="evidence" value="ECO:0007669"/>
    <property type="project" value="UniProtKB-KW"/>
</dbReference>
<dbReference type="SUPFAM" id="SSF54719">
    <property type="entry name" value="Fe,Mn superoxide dismutase (SOD), C-terminal domain"/>
    <property type="match status" value="1"/>
</dbReference>
<reference evidence="7 8" key="1">
    <citation type="submission" date="2007-03" db="EMBL/GenBank/DDBJ databases">
        <title>Complete sequence of Desulfotomaculum reducens MI-1.</title>
        <authorList>
            <consortium name="US DOE Joint Genome Institute"/>
            <person name="Copeland A."/>
            <person name="Lucas S."/>
            <person name="Lapidus A."/>
            <person name="Barry K."/>
            <person name="Detter J.C."/>
            <person name="Glavina del Rio T."/>
            <person name="Hammon N."/>
            <person name="Israni S."/>
            <person name="Dalin E."/>
            <person name="Tice H."/>
            <person name="Pitluck S."/>
            <person name="Sims D."/>
            <person name="Brettin T."/>
            <person name="Bruce D."/>
            <person name="Han C."/>
            <person name="Tapia R."/>
            <person name="Schmutz J."/>
            <person name="Larimer F."/>
            <person name="Land M."/>
            <person name="Hauser L."/>
            <person name="Kyrpides N."/>
            <person name="Kim E."/>
            <person name="Tebo B.M."/>
            <person name="Richardson P."/>
        </authorList>
    </citation>
    <scope>NUCLEOTIDE SEQUENCE [LARGE SCALE GENOMIC DNA]</scope>
    <source>
        <strain evidence="7 8">MI-1</strain>
    </source>
</reference>
<feature type="binding site" evidence="5">
    <location>
        <position position="168"/>
    </location>
    <ligand>
        <name>Mn(2+)</name>
        <dbReference type="ChEBI" id="CHEBI:29035"/>
    </ligand>
</feature>